<dbReference type="NCBIfam" id="TIGR01200">
    <property type="entry name" value="GLPGLI"/>
    <property type="match status" value="1"/>
</dbReference>
<name>A0A0D5YT16_9FLAO</name>
<keyword evidence="2" id="KW-1185">Reference proteome</keyword>
<proteinExistence type="predicted"/>
<evidence type="ECO:0000313" key="1">
    <source>
        <dbReference type="EMBL" id="AKA35472.1"/>
    </source>
</evidence>
<dbReference type="AlphaFoldDB" id="A0A0D5YT16"/>
<dbReference type="STRING" id="516051.VC82_1867"/>
<organism evidence="1 2">
    <name type="scientific">Flagellimonas lutaonensis</name>
    <dbReference type="NCBI Taxonomy" id="516051"/>
    <lineage>
        <taxon>Bacteria</taxon>
        <taxon>Pseudomonadati</taxon>
        <taxon>Bacteroidota</taxon>
        <taxon>Flavobacteriia</taxon>
        <taxon>Flavobacteriales</taxon>
        <taxon>Flavobacteriaceae</taxon>
        <taxon>Flagellimonas</taxon>
    </lineage>
</organism>
<dbReference type="InterPro" id="IPR005901">
    <property type="entry name" value="GLPGLI"/>
</dbReference>
<dbReference type="RefSeq" id="WP_045802125.1">
    <property type="nucleotide sequence ID" value="NZ_CP011071.1"/>
</dbReference>
<evidence type="ECO:0000313" key="2">
    <source>
        <dbReference type="Proteomes" id="UP000032726"/>
    </source>
</evidence>
<sequence>MRLLQCKLLTAFFFFTIGGAIFGQKTLSVVYTVESRFDLDEMKHAEAQTMAAKAAEVMADFEFLLLIDKDESIFKQSEQLVKDDVNPILYELASGFCSGHEVWHTKTGNPIKRIALLNSNPSTVLTLDEKIQWEISNESKQIGKFRVLKATTTRKLGSSYVEKIEAWFAPELPYSFGPLGYDGLPGLILEMFRDNIVYKFKEIKEKDVTIELPKCSKEMTFEKYYEMLEANMAEIKKRG</sequence>
<dbReference type="PATRIC" id="fig|516051.4.peg.1924"/>
<dbReference type="Pfam" id="PF09697">
    <property type="entry name" value="Porph_ging"/>
    <property type="match status" value="1"/>
</dbReference>
<reference evidence="1 2" key="1">
    <citation type="submission" date="2015-03" db="EMBL/GenBank/DDBJ databases">
        <title>Complete genome sequence of Muricauda lutaonensis CC-HSB-11T, isolated from a coastal hot spring.</title>
        <authorList>
            <person name="Kim K.M."/>
        </authorList>
    </citation>
    <scope>NUCLEOTIDE SEQUENCE [LARGE SCALE GENOMIC DNA]</scope>
    <source>
        <strain evidence="1 2">CC-HSB-11</strain>
    </source>
</reference>
<gene>
    <name evidence="1" type="ORF">VC82_1867</name>
</gene>
<dbReference type="KEGG" id="mlt:VC82_1867"/>
<dbReference type="HOGENOM" id="CLU_085659_0_1_10"/>
<dbReference type="Proteomes" id="UP000032726">
    <property type="component" value="Chromosome"/>
</dbReference>
<dbReference type="OrthoDB" id="1429333at2"/>
<accession>A0A0D5YT16</accession>
<dbReference type="EMBL" id="CP011071">
    <property type="protein sequence ID" value="AKA35472.1"/>
    <property type="molecule type" value="Genomic_DNA"/>
</dbReference>
<protein>
    <recommendedName>
        <fullName evidence="3">GLPGLI family protein</fullName>
    </recommendedName>
</protein>
<evidence type="ECO:0008006" key="3">
    <source>
        <dbReference type="Google" id="ProtNLM"/>
    </source>
</evidence>